<protein>
    <submittedName>
        <fullName evidence="1">Uncharacterized protein</fullName>
    </submittedName>
</protein>
<dbReference type="AlphaFoldDB" id="A0A7J9HU82"/>
<organism evidence="1 2">
    <name type="scientific">Gossypium harknessii</name>
    <dbReference type="NCBI Taxonomy" id="34285"/>
    <lineage>
        <taxon>Eukaryota</taxon>
        <taxon>Viridiplantae</taxon>
        <taxon>Streptophyta</taxon>
        <taxon>Embryophyta</taxon>
        <taxon>Tracheophyta</taxon>
        <taxon>Spermatophyta</taxon>
        <taxon>Magnoliopsida</taxon>
        <taxon>eudicotyledons</taxon>
        <taxon>Gunneridae</taxon>
        <taxon>Pentapetalae</taxon>
        <taxon>rosids</taxon>
        <taxon>malvids</taxon>
        <taxon>Malvales</taxon>
        <taxon>Malvaceae</taxon>
        <taxon>Malvoideae</taxon>
        <taxon>Gossypium</taxon>
    </lineage>
</organism>
<name>A0A7J9HU82_9ROSI</name>
<keyword evidence="2" id="KW-1185">Reference proteome</keyword>
<dbReference type="Proteomes" id="UP000593560">
    <property type="component" value="Unassembled WGS sequence"/>
</dbReference>
<gene>
    <name evidence="1" type="ORF">Gohar_027275</name>
</gene>
<evidence type="ECO:0000313" key="2">
    <source>
        <dbReference type="Proteomes" id="UP000593560"/>
    </source>
</evidence>
<reference evidence="1 2" key="1">
    <citation type="journal article" date="2019" name="Genome Biol. Evol.">
        <title>Insights into the evolution of the New World diploid cottons (Gossypium, subgenus Houzingenia) based on genome sequencing.</title>
        <authorList>
            <person name="Grover C.E."/>
            <person name="Arick M.A. 2nd"/>
            <person name="Thrash A."/>
            <person name="Conover J.L."/>
            <person name="Sanders W.S."/>
            <person name="Peterson D.G."/>
            <person name="Frelichowski J.E."/>
            <person name="Scheffler J.A."/>
            <person name="Scheffler B.E."/>
            <person name="Wendel J.F."/>
        </authorList>
    </citation>
    <scope>NUCLEOTIDE SEQUENCE [LARGE SCALE GENOMIC DNA]</scope>
    <source>
        <strain evidence="1">0</strain>
        <tissue evidence="1">Leaf</tissue>
    </source>
</reference>
<accession>A0A7J9HU82</accession>
<proteinExistence type="predicted"/>
<dbReference type="EMBL" id="JABFAD010000011">
    <property type="protein sequence ID" value="MBA0813427.1"/>
    <property type="molecule type" value="Genomic_DNA"/>
</dbReference>
<comment type="caution">
    <text evidence="1">The sequence shown here is derived from an EMBL/GenBank/DDBJ whole genome shotgun (WGS) entry which is preliminary data.</text>
</comment>
<sequence length="29" mass="3640">MVFTRFTSRSHDRDTWYGRRSFAIFHFKS</sequence>
<evidence type="ECO:0000313" key="1">
    <source>
        <dbReference type="EMBL" id="MBA0813427.1"/>
    </source>
</evidence>